<proteinExistence type="predicted"/>
<dbReference type="eggNOG" id="ENOG502RYJ5">
    <property type="taxonomic scope" value="Eukaryota"/>
</dbReference>
<evidence type="ECO:0000313" key="2">
    <source>
        <dbReference type="Proteomes" id="UP000030762"/>
    </source>
</evidence>
<accession>T0QDE9</accession>
<gene>
    <name evidence="1" type="ORF">SDRG_10760</name>
</gene>
<dbReference type="OrthoDB" id="67709at2759"/>
<dbReference type="Pfam" id="PF07173">
    <property type="entry name" value="GRDP-like"/>
    <property type="match status" value="1"/>
</dbReference>
<dbReference type="EMBL" id="JH767168">
    <property type="protein sequence ID" value="EQC31590.1"/>
    <property type="molecule type" value="Genomic_DNA"/>
</dbReference>
<dbReference type="PANTHER" id="PTHR34365:SF7">
    <property type="entry name" value="GLYCINE-RICH DOMAIN-CONTAINING PROTEIN 1"/>
    <property type="match status" value="1"/>
</dbReference>
<reference evidence="1 2" key="1">
    <citation type="submission" date="2012-04" db="EMBL/GenBank/DDBJ databases">
        <title>The Genome Sequence of Saprolegnia declina VS20.</title>
        <authorList>
            <consortium name="The Broad Institute Genome Sequencing Platform"/>
            <person name="Russ C."/>
            <person name="Nusbaum C."/>
            <person name="Tyler B."/>
            <person name="van West P."/>
            <person name="Dieguez-Uribeondo J."/>
            <person name="de Bruijn I."/>
            <person name="Tripathy S."/>
            <person name="Jiang R."/>
            <person name="Young S.K."/>
            <person name="Zeng Q."/>
            <person name="Gargeya S."/>
            <person name="Fitzgerald M."/>
            <person name="Haas B."/>
            <person name="Abouelleil A."/>
            <person name="Alvarado L."/>
            <person name="Arachchi H.M."/>
            <person name="Berlin A."/>
            <person name="Chapman S.B."/>
            <person name="Goldberg J."/>
            <person name="Griggs A."/>
            <person name="Gujja S."/>
            <person name="Hansen M."/>
            <person name="Howarth C."/>
            <person name="Imamovic A."/>
            <person name="Larimer J."/>
            <person name="McCowen C."/>
            <person name="Montmayeur A."/>
            <person name="Murphy C."/>
            <person name="Neiman D."/>
            <person name="Pearson M."/>
            <person name="Priest M."/>
            <person name="Roberts A."/>
            <person name="Saif S."/>
            <person name="Shea T."/>
            <person name="Sisk P."/>
            <person name="Sykes S."/>
            <person name="Wortman J."/>
            <person name="Nusbaum C."/>
            <person name="Birren B."/>
        </authorList>
    </citation>
    <scope>NUCLEOTIDE SEQUENCE [LARGE SCALE GENOMIC DNA]</scope>
    <source>
        <strain evidence="1 2">VS20</strain>
    </source>
</reference>
<dbReference type="VEuPathDB" id="FungiDB:SDRG_10760"/>
<dbReference type="InterPro" id="IPR009836">
    <property type="entry name" value="GRDP-like"/>
</dbReference>
<protein>
    <submittedName>
        <fullName evidence="1">Uncharacterized protein</fullName>
    </submittedName>
</protein>
<dbReference type="Proteomes" id="UP000030762">
    <property type="component" value="Unassembled WGS sequence"/>
</dbReference>
<keyword evidence="2" id="KW-1185">Reference proteome</keyword>
<dbReference type="OMA" id="ITHCAHR"/>
<dbReference type="AlphaFoldDB" id="T0QDE9"/>
<sequence length="669" mass="72910">MGKNDPTPAAAPLAVPVPTKALDGAAAPPTALSADDLSYVVDMEVKESKLFLATWTTRQIALTTQTLEILDGNKLKFACNTTNCTTRVLPAIDAKRAFPFELLEHGKTKALFNAQTATARDELLRRIEAAAAGVAWESPTNHWDNFLSVARRINEAKAKYTSVPKSNVSVALVQRHFQEMVHIYNVAGSFATIDELYAFFLDQEREYVKGEARAGNFAQTVHQLHPICYAEGKKQRSFCSAIGDIITHCAHRNCRAPLPLRMSFGLHILQQPGVCPACNRPLYYETYKILDFLDATPAVLTKYSTMTGTSTMVFTPPEIPDDGRFETFFDLLIDMLLRCEDGTMYASRVLRLSVTDMARKTLQLPIGAFNIDLVQGMFRQLDFVNKMVPHTEYWMHPEVITASIFRYEQFLSLMGKIETDAIGQMVTMLVPTSDIDLVWHAHQTTGRPYRDYSRSVNKSKMIIDHDDTIPGGDLAKGYADTFVLWSQTFGEAYSSFPPSYEAWIASSSPDPITRHVLRKKWAKHGNVPSKNNRFYGVNETCVVEALPYATAVAEANAVKPENVLEAVPIYITVIGTPVMDGRVRMPYSVQSMMMFDGGLPYYYMPFMFVGGCGGYGYFGMHGGCGVIGSGCAGVTGGCGTFAGAGGCAGGGGGCGSGGGCGGGGGCASG</sequence>
<organism evidence="1 2">
    <name type="scientific">Saprolegnia diclina (strain VS20)</name>
    <dbReference type="NCBI Taxonomy" id="1156394"/>
    <lineage>
        <taxon>Eukaryota</taxon>
        <taxon>Sar</taxon>
        <taxon>Stramenopiles</taxon>
        <taxon>Oomycota</taxon>
        <taxon>Saprolegniomycetes</taxon>
        <taxon>Saprolegniales</taxon>
        <taxon>Saprolegniaceae</taxon>
        <taxon>Saprolegnia</taxon>
    </lineage>
</organism>
<dbReference type="InParanoid" id="T0QDE9"/>
<dbReference type="PANTHER" id="PTHR34365">
    <property type="entry name" value="ENOLASE (DUF1399)"/>
    <property type="match status" value="1"/>
</dbReference>
<evidence type="ECO:0000313" key="1">
    <source>
        <dbReference type="EMBL" id="EQC31590.1"/>
    </source>
</evidence>
<name>T0QDE9_SAPDV</name>
<dbReference type="RefSeq" id="XP_008614989.1">
    <property type="nucleotide sequence ID" value="XM_008616767.1"/>
</dbReference>
<dbReference type="GeneID" id="19951487"/>